<protein>
    <submittedName>
        <fullName evidence="1">Uncharacterized protein</fullName>
    </submittedName>
</protein>
<evidence type="ECO:0000313" key="1">
    <source>
        <dbReference type="EMBL" id="OPE54472.1"/>
    </source>
</evidence>
<comment type="caution">
    <text evidence="1">The sequence shown here is derived from an EMBL/GenBank/DDBJ whole genome shotgun (WGS) entry which is preliminary data.</text>
</comment>
<name>A0A1Q4H7M7_9MYCO</name>
<proteinExistence type="predicted"/>
<organism evidence="1 2">
    <name type="scientific">Mycolicibacterium diernhoferi</name>
    <dbReference type="NCBI Taxonomy" id="1801"/>
    <lineage>
        <taxon>Bacteria</taxon>
        <taxon>Bacillati</taxon>
        <taxon>Actinomycetota</taxon>
        <taxon>Actinomycetes</taxon>
        <taxon>Mycobacteriales</taxon>
        <taxon>Mycobacteriaceae</taxon>
        <taxon>Mycolicibacterium</taxon>
    </lineage>
</organism>
<dbReference type="Proteomes" id="UP000191039">
    <property type="component" value="Unassembled WGS sequence"/>
</dbReference>
<dbReference type="EMBL" id="MIJD01000084">
    <property type="protein sequence ID" value="OPE54472.1"/>
    <property type="molecule type" value="Genomic_DNA"/>
</dbReference>
<evidence type="ECO:0000313" key="2">
    <source>
        <dbReference type="Proteomes" id="UP000191039"/>
    </source>
</evidence>
<sequence>MWQWSFAARNVLRLTPLGPDFYARGIDSAVEAVAIDAGTYEVRLGTEHAVLMEPSATIFSHLMSKSVGEIDAIVKVGITEPRPNSNQ</sequence>
<gene>
    <name evidence="1" type="ORF">BV510_10165</name>
</gene>
<accession>A0A1Q4H7M7</accession>
<dbReference type="AlphaFoldDB" id="A0A1Q4H7M7"/>
<reference evidence="1 2" key="1">
    <citation type="submission" date="2016-09" db="EMBL/GenBank/DDBJ databases">
        <title>genome sequences of unsequenced Mycobacteria.</title>
        <authorList>
            <person name="Greninger A.L."/>
            <person name="Jerome K.R."/>
            <person name="Mcnair B."/>
            <person name="Wallis C."/>
            <person name="Fang F."/>
        </authorList>
    </citation>
    <scope>NUCLEOTIDE SEQUENCE [LARGE SCALE GENOMIC DNA]</scope>
    <source>
        <strain evidence="1 2">BM1</strain>
    </source>
</reference>